<evidence type="ECO:0000313" key="2">
    <source>
        <dbReference type="EMBL" id="KAK3859530.1"/>
    </source>
</evidence>
<gene>
    <name evidence="2" type="ORF">Pcinc_034367</name>
</gene>
<evidence type="ECO:0000313" key="3">
    <source>
        <dbReference type="Proteomes" id="UP001286313"/>
    </source>
</evidence>
<dbReference type="EMBL" id="JAWQEG010004996">
    <property type="protein sequence ID" value="KAK3859530.1"/>
    <property type="molecule type" value="Genomic_DNA"/>
</dbReference>
<dbReference type="AlphaFoldDB" id="A0AAE1EQE6"/>
<comment type="caution">
    <text evidence="2">The sequence shown here is derived from an EMBL/GenBank/DDBJ whole genome shotgun (WGS) entry which is preliminary data.</text>
</comment>
<sequence length="118" mass="12978">MFLSHSPRHGGDPLRRPPCDASRSVNTHHEKDLALVSCIDCCGTYFPDLPAPVPPLTPGTTKKMTDALRASFASWEKEREKHSITKGSEGGSGWWVKMPAWYLVPGGQEVAADPRAHR</sequence>
<accession>A0AAE1EQE6</accession>
<organism evidence="2 3">
    <name type="scientific">Petrolisthes cinctipes</name>
    <name type="common">Flat porcelain crab</name>
    <dbReference type="NCBI Taxonomy" id="88211"/>
    <lineage>
        <taxon>Eukaryota</taxon>
        <taxon>Metazoa</taxon>
        <taxon>Ecdysozoa</taxon>
        <taxon>Arthropoda</taxon>
        <taxon>Crustacea</taxon>
        <taxon>Multicrustacea</taxon>
        <taxon>Malacostraca</taxon>
        <taxon>Eumalacostraca</taxon>
        <taxon>Eucarida</taxon>
        <taxon>Decapoda</taxon>
        <taxon>Pleocyemata</taxon>
        <taxon>Anomura</taxon>
        <taxon>Galatheoidea</taxon>
        <taxon>Porcellanidae</taxon>
        <taxon>Petrolisthes</taxon>
    </lineage>
</organism>
<proteinExistence type="predicted"/>
<dbReference type="Proteomes" id="UP001286313">
    <property type="component" value="Unassembled WGS sequence"/>
</dbReference>
<reference evidence="2" key="1">
    <citation type="submission" date="2023-10" db="EMBL/GenBank/DDBJ databases">
        <title>Genome assemblies of two species of porcelain crab, Petrolisthes cinctipes and Petrolisthes manimaculis (Anomura: Porcellanidae).</title>
        <authorList>
            <person name="Angst P."/>
        </authorList>
    </citation>
    <scope>NUCLEOTIDE SEQUENCE</scope>
    <source>
        <strain evidence="2">PB745_01</strain>
        <tissue evidence="2">Gill</tissue>
    </source>
</reference>
<evidence type="ECO:0000256" key="1">
    <source>
        <dbReference type="SAM" id="MobiDB-lite"/>
    </source>
</evidence>
<protein>
    <submittedName>
        <fullName evidence="2">Uncharacterized protein</fullName>
    </submittedName>
</protein>
<feature type="region of interest" description="Disordered" evidence="1">
    <location>
        <begin position="1"/>
        <end position="26"/>
    </location>
</feature>
<keyword evidence="3" id="KW-1185">Reference proteome</keyword>
<name>A0AAE1EQE6_PETCI</name>
<feature type="compositionally biased region" description="Basic and acidic residues" evidence="1">
    <location>
        <begin position="9"/>
        <end position="18"/>
    </location>
</feature>